<sequence length="168" mass="19107">MVGFSRSDKNNPNHGRSVLRRAFSFPSIKQLAAFTEHTRIMSVNLIPNLLTRFELLSLDGVTRSMIHLALEIETEYQKMCPDAPVPDMNLRREIQARDFGSRMVLRFHAGKRGVTAKHDISHNDVHFAIELETEFAKNWTGKADNVAALPRTTPTIMDQVWGYASIKE</sequence>
<name>A0AAD7DED8_MYCRO</name>
<organism evidence="1 2">
    <name type="scientific">Mycena rosella</name>
    <name type="common">Pink bonnet</name>
    <name type="synonym">Agaricus rosellus</name>
    <dbReference type="NCBI Taxonomy" id="1033263"/>
    <lineage>
        <taxon>Eukaryota</taxon>
        <taxon>Fungi</taxon>
        <taxon>Dikarya</taxon>
        <taxon>Basidiomycota</taxon>
        <taxon>Agaricomycotina</taxon>
        <taxon>Agaricomycetes</taxon>
        <taxon>Agaricomycetidae</taxon>
        <taxon>Agaricales</taxon>
        <taxon>Marasmiineae</taxon>
        <taxon>Mycenaceae</taxon>
        <taxon>Mycena</taxon>
    </lineage>
</organism>
<gene>
    <name evidence="1" type="ORF">B0H17DRAFT_1202284</name>
</gene>
<evidence type="ECO:0000313" key="2">
    <source>
        <dbReference type="Proteomes" id="UP001221757"/>
    </source>
</evidence>
<reference evidence="1" key="1">
    <citation type="submission" date="2023-03" db="EMBL/GenBank/DDBJ databases">
        <title>Massive genome expansion in bonnet fungi (Mycena s.s.) driven by repeated elements and novel gene families across ecological guilds.</title>
        <authorList>
            <consortium name="Lawrence Berkeley National Laboratory"/>
            <person name="Harder C.B."/>
            <person name="Miyauchi S."/>
            <person name="Viragh M."/>
            <person name="Kuo A."/>
            <person name="Thoen E."/>
            <person name="Andreopoulos B."/>
            <person name="Lu D."/>
            <person name="Skrede I."/>
            <person name="Drula E."/>
            <person name="Henrissat B."/>
            <person name="Morin E."/>
            <person name="Kohler A."/>
            <person name="Barry K."/>
            <person name="LaButti K."/>
            <person name="Morin E."/>
            <person name="Salamov A."/>
            <person name="Lipzen A."/>
            <person name="Mereny Z."/>
            <person name="Hegedus B."/>
            <person name="Baldrian P."/>
            <person name="Stursova M."/>
            <person name="Weitz H."/>
            <person name="Taylor A."/>
            <person name="Grigoriev I.V."/>
            <person name="Nagy L.G."/>
            <person name="Martin F."/>
            <person name="Kauserud H."/>
        </authorList>
    </citation>
    <scope>NUCLEOTIDE SEQUENCE</scope>
    <source>
        <strain evidence="1">CBHHK067</strain>
    </source>
</reference>
<dbReference type="Proteomes" id="UP001221757">
    <property type="component" value="Unassembled WGS sequence"/>
</dbReference>
<protein>
    <submittedName>
        <fullName evidence="1">Uncharacterized protein</fullName>
    </submittedName>
</protein>
<proteinExistence type="predicted"/>
<accession>A0AAD7DED8</accession>
<keyword evidence="2" id="KW-1185">Reference proteome</keyword>
<comment type="caution">
    <text evidence="1">The sequence shown here is derived from an EMBL/GenBank/DDBJ whole genome shotgun (WGS) entry which is preliminary data.</text>
</comment>
<dbReference type="AlphaFoldDB" id="A0AAD7DED8"/>
<dbReference type="EMBL" id="JARKIE010000072">
    <property type="protein sequence ID" value="KAJ7689388.1"/>
    <property type="molecule type" value="Genomic_DNA"/>
</dbReference>
<evidence type="ECO:0000313" key="1">
    <source>
        <dbReference type="EMBL" id="KAJ7689388.1"/>
    </source>
</evidence>